<dbReference type="KEGG" id="cdrk:B9W14_15135"/>
<comment type="function">
    <text evidence="1">This subunit may be involved in monitoring complementarity of crRNA and target RNA.</text>
</comment>
<keyword evidence="5" id="KW-0051">Antiviral defense</keyword>
<evidence type="ECO:0000313" key="8">
    <source>
        <dbReference type="EMBL" id="AWI05775.1"/>
    </source>
</evidence>
<evidence type="ECO:0000256" key="6">
    <source>
        <dbReference type="ARBA" id="ARBA00031723"/>
    </source>
</evidence>
<sequence length="176" mass="20570">MPISGLSAIVGRYKGGGIIVNNNSGWNNRNHQNNKFQNGKPQNRNERYDDSEKYANYFNEIILKITSLKEEYDKYINECKDYAYYLKRDGLTTSQVRKIYSDIMNAETAIDLKRLRPRLAYIIGKNERNRAIKSLINILDKGIEKLNIKDVDEEIKSLKEFMETIVAYRKYVGNDK</sequence>
<proteinExistence type="inferred from homology"/>
<dbReference type="Pfam" id="PF03750">
    <property type="entry name" value="Csm2_III-A"/>
    <property type="match status" value="1"/>
</dbReference>
<protein>
    <recommendedName>
        <fullName evidence="3">CRISPR system Cms protein Csm2</fullName>
    </recommendedName>
    <alternativeName>
        <fullName evidence="6">CRISPR type III A-associated protein Csm2</fullName>
    </alternativeName>
</protein>
<evidence type="ECO:0000256" key="1">
    <source>
        <dbReference type="ARBA" id="ARBA00003640"/>
    </source>
</evidence>
<dbReference type="Proteomes" id="UP000244910">
    <property type="component" value="Chromosome"/>
</dbReference>
<evidence type="ECO:0000313" key="9">
    <source>
        <dbReference type="Proteomes" id="UP000244910"/>
    </source>
</evidence>
<dbReference type="GO" id="GO:0003723">
    <property type="term" value="F:RNA binding"/>
    <property type="evidence" value="ECO:0007669"/>
    <property type="project" value="UniProtKB-KW"/>
</dbReference>
<evidence type="ECO:0000256" key="3">
    <source>
        <dbReference type="ARBA" id="ARBA00016118"/>
    </source>
</evidence>
<gene>
    <name evidence="8" type="ORF">B9W14_15135</name>
</gene>
<accession>A0A2U8DTM4</accession>
<dbReference type="OrthoDB" id="1862673at2"/>
<keyword evidence="4" id="KW-0694">RNA-binding</keyword>
<dbReference type="GO" id="GO:0051607">
    <property type="term" value="P:defense response to virus"/>
    <property type="evidence" value="ECO:0007669"/>
    <property type="project" value="UniProtKB-KW"/>
</dbReference>
<comment type="similarity">
    <text evidence="2">Belongs to the CRISPR-associated Csm2 family.</text>
</comment>
<dbReference type="AlphaFoldDB" id="A0A2U8DTM4"/>
<evidence type="ECO:0000256" key="4">
    <source>
        <dbReference type="ARBA" id="ARBA00022884"/>
    </source>
</evidence>
<dbReference type="NCBIfam" id="TIGR01870">
    <property type="entry name" value="cas_TM1810_Csm2"/>
    <property type="match status" value="1"/>
</dbReference>
<feature type="compositionally biased region" description="Low complexity" evidence="7">
    <location>
        <begin position="27"/>
        <end position="38"/>
    </location>
</feature>
<feature type="region of interest" description="Disordered" evidence="7">
    <location>
        <begin position="24"/>
        <end position="46"/>
    </location>
</feature>
<evidence type="ECO:0000256" key="5">
    <source>
        <dbReference type="ARBA" id="ARBA00023118"/>
    </source>
</evidence>
<dbReference type="InterPro" id="IPR010149">
    <property type="entry name" value="CRISPR-assoc_prot_Csm2_III-A"/>
</dbReference>
<reference evidence="9" key="1">
    <citation type="submission" date="2017-04" db="EMBL/GenBank/DDBJ databases">
        <authorList>
            <person name="Song Y."/>
            <person name="Cho B.-K."/>
        </authorList>
    </citation>
    <scope>NUCLEOTIDE SEQUENCE [LARGE SCALE GENOMIC DNA]</scope>
    <source>
        <strain evidence="9">SL1</strain>
    </source>
</reference>
<name>A0A2U8DTM4_9CLOT</name>
<evidence type="ECO:0000256" key="2">
    <source>
        <dbReference type="ARBA" id="ARBA00006896"/>
    </source>
</evidence>
<keyword evidence="9" id="KW-1185">Reference proteome</keyword>
<organism evidence="8 9">
    <name type="scientific">Clostridium drakei</name>
    <dbReference type="NCBI Taxonomy" id="332101"/>
    <lineage>
        <taxon>Bacteria</taxon>
        <taxon>Bacillati</taxon>
        <taxon>Bacillota</taxon>
        <taxon>Clostridia</taxon>
        <taxon>Eubacteriales</taxon>
        <taxon>Clostridiaceae</taxon>
        <taxon>Clostridium</taxon>
    </lineage>
</organism>
<evidence type="ECO:0000256" key="7">
    <source>
        <dbReference type="SAM" id="MobiDB-lite"/>
    </source>
</evidence>
<dbReference type="EMBL" id="CP020953">
    <property type="protein sequence ID" value="AWI05775.1"/>
    <property type="molecule type" value="Genomic_DNA"/>
</dbReference>